<protein>
    <submittedName>
        <fullName evidence="1">Uncharacterized protein</fullName>
    </submittedName>
</protein>
<sequence length="147" mass="16474">MAGRGAGAGIECWSYAPGLRLPYPMLRLRLYNAALEEYGEIALQVDTGYEGPIMLPRGEYEFFMIGELPRSLWRTYRTLADTVTMRVARAVAEVAGRRLEVYIETPLYGGGKRLVGREVLNRLRILLDGPSTWACILAQQPRGANPR</sequence>
<name>A0ABM8IXY7_9CREN</name>
<accession>A0ABM8IXY7</accession>
<keyword evidence="2" id="KW-1185">Reference proteome</keyword>
<evidence type="ECO:0000313" key="2">
    <source>
        <dbReference type="Proteomes" id="UP001341135"/>
    </source>
</evidence>
<reference evidence="1 2" key="1">
    <citation type="submission" date="2023-09" db="EMBL/GenBank/DDBJ databases">
        <title>Pyrofollis japonicus gen. nov. sp. nov., a novel member of the family Pyrodictiaceae isolated from the Iheya North hydrothermal field.</title>
        <authorList>
            <person name="Miyazaki U."/>
            <person name="Sanari M."/>
            <person name="Tame A."/>
            <person name="Kitajima M."/>
            <person name="Okamoto A."/>
            <person name="Sawayama S."/>
            <person name="Miyazaki J."/>
            <person name="Takai K."/>
            <person name="Nakagawa S."/>
        </authorList>
    </citation>
    <scope>NUCLEOTIDE SEQUENCE [LARGE SCALE GENOMIC DNA]</scope>
    <source>
        <strain evidence="1 2">AV2</strain>
    </source>
</reference>
<dbReference type="Proteomes" id="UP001341135">
    <property type="component" value="Chromosome"/>
</dbReference>
<gene>
    <name evidence="1" type="ORF">PABY_19620</name>
</gene>
<dbReference type="EMBL" id="AP028907">
    <property type="protein sequence ID" value="BES82395.1"/>
    <property type="molecule type" value="Genomic_DNA"/>
</dbReference>
<dbReference type="RefSeq" id="WP_338249674.1">
    <property type="nucleotide sequence ID" value="NZ_AP028907.1"/>
</dbReference>
<dbReference type="GeneID" id="89289963"/>
<proteinExistence type="predicted"/>
<evidence type="ECO:0000313" key="1">
    <source>
        <dbReference type="EMBL" id="BES82395.1"/>
    </source>
</evidence>
<organism evidence="1 2">
    <name type="scientific">Pyrodictium abyssi</name>
    <dbReference type="NCBI Taxonomy" id="54256"/>
    <lineage>
        <taxon>Archaea</taxon>
        <taxon>Thermoproteota</taxon>
        <taxon>Thermoprotei</taxon>
        <taxon>Desulfurococcales</taxon>
        <taxon>Pyrodictiaceae</taxon>
        <taxon>Pyrodictium</taxon>
    </lineage>
</organism>